<dbReference type="PANTHER" id="PTHR12001:SF69">
    <property type="entry name" value="ALL TRANS-POLYPRENYL-DIPHOSPHATE SYNTHASE PDSS1"/>
    <property type="match status" value="1"/>
</dbReference>
<name>A0A3D3R6A9_9PLAN</name>
<dbReference type="Pfam" id="PF00348">
    <property type="entry name" value="polyprenyl_synt"/>
    <property type="match status" value="1"/>
</dbReference>
<dbReference type="InterPro" id="IPR000092">
    <property type="entry name" value="Polyprenyl_synt"/>
</dbReference>
<comment type="cofactor">
    <cofactor evidence="1">
        <name>Mg(2+)</name>
        <dbReference type="ChEBI" id="CHEBI:18420"/>
    </cofactor>
</comment>
<dbReference type="GO" id="GO:0008299">
    <property type="term" value="P:isoprenoid biosynthetic process"/>
    <property type="evidence" value="ECO:0007669"/>
    <property type="project" value="InterPro"/>
</dbReference>
<reference evidence="7 8" key="1">
    <citation type="journal article" date="2018" name="Nat. Biotechnol.">
        <title>A standardized bacterial taxonomy based on genome phylogeny substantially revises the tree of life.</title>
        <authorList>
            <person name="Parks D.H."/>
            <person name="Chuvochina M."/>
            <person name="Waite D.W."/>
            <person name="Rinke C."/>
            <person name="Skarshewski A."/>
            <person name="Chaumeil P.A."/>
            <person name="Hugenholtz P."/>
        </authorList>
    </citation>
    <scope>NUCLEOTIDE SEQUENCE [LARGE SCALE GENOMIC DNA]</scope>
    <source>
        <strain evidence="7">UBA9375</strain>
    </source>
</reference>
<dbReference type="PROSITE" id="PS00723">
    <property type="entry name" value="POLYPRENYL_SYNTHASE_1"/>
    <property type="match status" value="1"/>
</dbReference>
<evidence type="ECO:0000313" key="7">
    <source>
        <dbReference type="EMBL" id="HCO24289.1"/>
    </source>
</evidence>
<sequence>MGDHLTTHDLLARVEELIGGELEQAERVFLSEVSSKHPYVHDVLQHITRFQGKRLRPILLLLSAAATGGINESHYVLASVVEMIHLATLVHDDVLDDALIRRHVATVNSRWNNETSVLVGDFLFTHAFHLTASLGDARACRLIGRATNLVCEGELAQIYERGNHELSEEQYLEIINGKTAELCAISTQLGALYASADESIVEAMDEYGRALGVAFQITDDLLDLLGDEEQMGKSLGSDLQKEKLTLPLIRLLDQSSPEDRATIQEILSQPDPNTKQRLIQYIKNSDAIDYAGNRAREFAKQARNSLQNCPASPARQILEELTEFAIQRTI</sequence>
<protein>
    <submittedName>
        <fullName evidence="7">Polyprenyl synthetase family protein</fullName>
    </submittedName>
</protein>
<evidence type="ECO:0000256" key="2">
    <source>
        <dbReference type="ARBA" id="ARBA00006706"/>
    </source>
</evidence>
<dbReference type="RefSeq" id="WP_154930641.1">
    <property type="nucleotide sequence ID" value="NZ_CAXBMG010000006.1"/>
</dbReference>
<evidence type="ECO:0000256" key="3">
    <source>
        <dbReference type="ARBA" id="ARBA00022679"/>
    </source>
</evidence>
<dbReference type="GO" id="GO:0046872">
    <property type="term" value="F:metal ion binding"/>
    <property type="evidence" value="ECO:0007669"/>
    <property type="project" value="UniProtKB-KW"/>
</dbReference>
<comment type="caution">
    <text evidence="7">The sequence shown here is derived from an EMBL/GenBank/DDBJ whole genome shotgun (WGS) entry which is preliminary data.</text>
</comment>
<evidence type="ECO:0000313" key="8">
    <source>
        <dbReference type="Proteomes" id="UP000263642"/>
    </source>
</evidence>
<dbReference type="Proteomes" id="UP000263642">
    <property type="component" value="Unassembled WGS sequence"/>
</dbReference>
<dbReference type="InterPro" id="IPR033749">
    <property type="entry name" value="Polyprenyl_synt_CS"/>
</dbReference>
<dbReference type="PANTHER" id="PTHR12001">
    <property type="entry name" value="GERANYLGERANYL PYROPHOSPHATE SYNTHASE"/>
    <property type="match status" value="1"/>
</dbReference>
<dbReference type="Gene3D" id="1.10.600.10">
    <property type="entry name" value="Farnesyl Diphosphate Synthase"/>
    <property type="match status" value="1"/>
</dbReference>
<organism evidence="7 8">
    <name type="scientific">Gimesia maris</name>
    <dbReference type="NCBI Taxonomy" id="122"/>
    <lineage>
        <taxon>Bacteria</taxon>
        <taxon>Pseudomonadati</taxon>
        <taxon>Planctomycetota</taxon>
        <taxon>Planctomycetia</taxon>
        <taxon>Planctomycetales</taxon>
        <taxon>Planctomycetaceae</taxon>
        <taxon>Gimesia</taxon>
    </lineage>
</organism>
<keyword evidence="3 6" id="KW-0808">Transferase</keyword>
<evidence type="ECO:0000256" key="4">
    <source>
        <dbReference type="ARBA" id="ARBA00022723"/>
    </source>
</evidence>
<dbReference type="SFLD" id="SFLDS00005">
    <property type="entry name" value="Isoprenoid_Synthase_Type_I"/>
    <property type="match status" value="1"/>
</dbReference>
<dbReference type="EMBL" id="DQAY01000089">
    <property type="protein sequence ID" value="HCO24289.1"/>
    <property type="molecule type" value="Genomic_DNA"/>
</dbReference>
<comment type="similarity">
    <text evidence="2 6">Belongs to the FPP/GGPP synthase family.</text>
</comment>
<dbReference type="GO" id="GO:0004659">
    <property type="term" value="F:prenyltransferase activity"/>
    <property type="evidence" value="ECO:0007669"/>
    <property type="project" value="InterPro"/>
</dbReference>
<accession>A0A3D3R6A9</accession>
<dbReference type="SUPFAM" id="SSF48576">
    <property type="entry name" value="Terpenoid synthases"/>
    <property type="match status" value="1"/>
</dbReference>
<dbReference type="InterPro" id="IPR008949">
    <property type="entry name" value="Isoprenoid_synthase_dom_sf"/>
</dbReference>
<dbReference type="AlphaFoldDB" id="A0A3D3R6A9"/>
<evidence type="ECO:0000256" key="5">
    <source>
        <dbReference type="ARBA" id="ARBA00022842"/>
    </source>
</evidence>
<evidence type="ECO:0000256" key="1">
    <source>
        <dbReference type="ARBA" id="ARBA00001946"/>
    </source>
</evidence>
<gene>
    <name evidence="7" type="ORF">DIT97_15075</name>
</gene>
<keyword evidence="4" id="KW-0479">Metal-binding</keyword>
<dbReference type="PROSITE" id="PS00444">
    <property type="entry name" value="POLYPRENYL_SYNTHASE_2"/>
    <property type="match status" value="1"/>
</dbReference>
<dbReference type="CDD" id="cd00685">
    <property type="entry name" value="Trans_IPPS_HT"/>
    <property type="match status" value="1"/>
</dbReference>
<keyword evidence="5" id="KW-0460">Magnesium</keyword>
<evidence type="ECO:0000256" key="6">
    <source>
        <dbReference type="RuleBase" id="RU004466"/>
    </source>
</evidence>
<proteinExistence type="inferred from homology"/>